<name>A0A2I2KW29_9ACTN</name>
<accession>A0A2I2KW29</accession>
<organism evidence="2 3">
    <name type="scientific">Frankia canadensis</name>
    <dbReference type="NCBI Taxonomy" id="1836972"/>
    <lineage>
        <taxon>Bacteria</taxon>
        <taxon>Bacillati</taxon>
        <taxon>Actinomycetota</taxon>
        <taxon>Actinomycetes</taxon>
        <taxon>Frankiales</taxon>
        <taxon>Frankiaceae</taxon>
        <taxon>Frankia</taxon>
    </lineage>
</organism>
<dbReference type="EMBL" id="FZMO01000315">
    <property type="protein sequence ID" value="SNQ49864.1"/>
    <property type="molecule type" value="Genomic_DNA"/>
</dbReference>
<evidence type="ECO:0000313" key="2">
    <source>
        <dbReference type="EMBL" id="SNQ49864.1"/>
    </source>
</evidence>
<dbReference type="AlphaFoldDB" id="A0A2I2KW29"/>
<evidence type="ECO:0000313" key="3">
    <source>
        <dbReference type="Proteomes" id="UP000234331"/>
    </source>
</evidence>
<proteinExistence type="predicted"/>
<protein>
    <submittedName>
        <fullName evidence="2">Uncharacterized protein</fullName>
    </submittedName>
</protein>
<gene>
    <name evidence="2" type="ORF">FRACA_3820002</name>
</gene>
<dbReference type="Proteomes" id="UP000234331">
    <property type="component" value="Unassembled WGS sequence"/>
</dbReference>
<feature type="region of interest" description="Disordered" evidence="1">
    <location>
        <begin position="27"/>
        <end position="55"/>
    </location>
</feature>
<sequence>MDNLHCHPHSTMKIVHHSPRVDNLGCLTNDVATPQRRPTAQPRRRRPGKASLEPAYPLQATNFVV</sequence>
<evidence type="ECO:0000256" key="1">
    <source>
        <dbReference type="SAM" id="MobiDB-lite"/>
    </source>
</evidence>
<reference evidence="2 3" key="1">
    <citation type="submission" date="2017-06" db="EMBL/GenBank/DDBJ databases">
        <authorList>
            <person name="Kim H.J."/>
            <person name="Triplett B.A."/>
        </authorList>
    </citation>
    <scope>NUCLEOTIDE SEQUENCE [LARGE SCALE GENOMIC DNA]</scope>
    <source>
        <strain evidence="2">FRACA_ARgP5</strain>
    </source>
</reference>
<keyword evidence="3" id="KW-1185">Reference proteome</keyword>
<feature type="compositionally biased region" description="Low complexity" evidence="1">
    <location>
        <begin position="32"/>
        <end position="41"/>
    </location>
</feature>